<dbReference type="PANTHER" id="PTHR46972">
    <property type="entry name" value="MONOOXYGENASE ASQM-RELATED"/>
    <property type="match status" value="1"/>
</dbReference>
<dbReference type="EMBL" id="QZAV01000134">
    <property type="protein sequence ID" value="THX37353.1"/>
    <property type="molecule type" value="Genomic_DNA"/>
</dbReference>
<protein>
    <submittedName>
        <fullName evidence="6">Putative oligopeptide transporter</fullName>
    </submittedName>
</protein>
<dbReference type="PANTHER" id="PTHR46972:SF1">
    <property type="entry name" value="FAD DEPENDENT OXIDOREDUCTASE DOMAIN-CONTAINING PROTEIN"/>
    <property type="match status" value="1"/>
</dbReference>
<gene>
    <name evidence="6" type="ORF">D6D10_05950</name>
</gene>
<keyword evidence="3" id="KW-0560">Oxidoreductase</keyword>
<dbReference type="GO" id="GO:0071949">
    <property type="term" value="F:FAD binding"/>
    <property type="evidence" value="ECO:0007669"/>
    <property type="project" value="InterPro"/>
</dbReference>
<organism evidence="6 7">
    <name type="scientific">Aureobasidium pullulans</name>
    <name type="common">Black yeast</name>
    <name type="synonym">Pullularia pullulans</name>
    <dbReference type="NCBI Taxonomy" id="5580"/>
    <lineage>
        <taxon>Eukaryota</taxon>
        <taxon>Fungi</taxon>
        <taxon>Dikarya</taxon>
        <taxon>Ascomycota</taxon>
        <taxon>Pezizomycotina</taxon>
        <taxon>Dothideomycetes</taxon>
        <taxon>Dothideomycetidae</taxon>
        <taxon>Dothideales</taxon>
        <taxon>Saccotheciaceae</taxon>
        <taxon>Aureobasidium</taxon>
    </lineage>
</organism>
<name>A0A4S9EUC2_AURPU</name>
<keyword evidence="4" id="KW-0503">Monooxygenase</keyword>
<dbReference type="Proteomes" id="UP000308953">
    <property type="component" value="Unassembled WGS sequence"/>
</dbReference>
<dbReference type="Pfam" id="PF01494">
    <property type="entry name" value="FAD_binding_3"/>
    <property type="match status" value="1"/>
</dbReference>
<proteinExistence type="predicted"/>
<evidence type="ECO:0000256" key="2">
    <source>
        <dbReference type="ARBA" id="ARBA00022827"/>
    </source>
</evidence>
<dbReference type="GO" id="GO:0004497">
    <property type="term" value="F:monooxygenase activity"/>
    <property type="evidence" value="ECO:0007669"/>
    <property type="project" value="UniProtKB-KW"/>
</dbReference>
<evidence type="ECO:0000313" key="7">
    <source>
        <dbReference type="Proteomes" id="UP000308953"/>
    </source>
</evidence>
<reference evidence="6 7" key="1">
    <citation type="submission" date="2018-10" db="EMBL/GenBank/DDBJ databases">
        <title>Fifty Aureobasidium pullulans genomes reveal a recombining polyextremotolerant generalist.</title>
        <authorList>
            <person name="Gostincar C."/>
            <person name="Turk M."/>
            <person name="Zajc J."/>
            <person name="Gunde-Cimerman N."/>
        </authorList>
    </citation>
    <scope>NUCLEOTIDE SEQUENCE [LARGE SCALE GENOMIC DNA]</scope>
    <source>
        <strain evidence="6 7">EXF-9785</strain>
    </source>
</reference>
<sequence length="480" mass="53235">MTYQDVSAPTAVRLAKVLGFRASRLLMVKASPASSSRYLPSLTSQLITTPDMPSLNIAIIGAGPAGTTLAHLLLKSEHDISVSVFEREVSLDARGQGGTLDLHTNTGLLALKEAGLYDEFLKHARFDGEAVVLADKHMKRYINLSGGDPNQSRGRPEIDRKNLREILLSGLPQGTVKWGHKLERISTTNFPDNPKESALEFEHTSLNGFDLIVGADGASSRMRSLLSDEKPFFSGVGCIRLSIDNAEKAVPEIYARVNRGTFFGFSDRKGLIAQQMGDGSISITAMITKSSTDWIKQYPWNGTDVPSIKSHLLSEFDDWDPLYKEWIEACDISPWIANLDMLPVGHKWTHRPGLTLIGDSAHLATPFAGEGVNLGMADALYLAKAITKYAASSSPSHTLSSHVKAFEEDMFVRATRMQDMTYNMMRLMLFEHNAPQATVGPWLCWIADSTLSSVVTPFAHVAIYGYYWYFDMWYRFWDKA</sequence>
<comment type="caution">
    <text evidence="6">The sequence shown here is derived from an EMBL/GenBank/DDBJ whole genome shotgun (WGS) entry which is preliminary data.</text>
</comment>
<dbReference type="Gene3D" id="3.50.50.60">
    <property type="entry name" value="FAD/NAD(P)-binding domain"/>
    <property type="match status" value="1"/>
</dbReference>
<keyword evidence="1" id="KW-0285">Flavoprotein</keyword>
<accession>A0A4S9EUC2</accession>
<dbReference type="SUPFAM" id="SSF51905">
    <property type="entry name" value="FAD/NAD(P)-binding domain"/>
    <property type="match status" value="1"/>
</dbReference>
<dbReference type="InterPro" id="IPR036188">
    <property type="entry name" value="FAD/NAD-bd_sf"/>
</dbReference>
<dbReference type="InterPro" id="IPR002938">
    <property type="entry name" value="FAD-bd"/>
</dbReference>
<evidence type="ECO:0000313" key="6">
    <source>
        <dbReference type="EMBL" id="THX37353.1"/>
    </source>
</evidence>
<feature type="domain" description="FAD-binding" evidence="5">
    <location>
        <begin position="56"/>
        <end position="390"/>
    </location>
</feature>
<evidence type="ECO:0000259" key="5">
    <source>
        <dbReference type="Pfam" id="PF01494"/>
    </source>
</evidence>
<dbReference type="AlphaFoldDB" id="A0A4S9EUC2"/>
<evidence type="ECO:0000256" key="4">
    <source>
        <dbReference type="ARBA" id="ARBA00023033"/>
    </source>
</evidence>
<evidence type="ECO:0000256" key="1">
    <source>
        <dbReference type="ARBA" id="ARBA00022630"/>
    </source>
</evidence>
<dbReference type="PRINTS" id="PR00420">
    <property type="entry name" value="RNGMNOXGNASE"/>
</dbReference>
<evidence type="ECO:0000256" key="3">
    <source>
        <dbReference type="ARBA" id="ARBA00023002"/>
    </source>
</evidence>
<keyword evidence="2" id="KW-0274">FAD</keyword>